<proteinExistence type="predicted"/>
<evidence type="ECO:0000313" key="2">
    <source>
        <dbReference type="Proteomes" id="UP000061468"/>
    </source>
</evidence>
<dbReference type="EMBL" id="CP013928">
    <property type="protein sequence ID" value="AMJ77718.1"/>
    <property type="molecule type" value="Genomic_DNA"/>
</dbReference>
<dbReference type="AlphaFoldDB" id="A0AAC8XI53"/>
<protein>
    <submittedName>
        <fullName evidence="1">Uncharacterized protein</fullName>
    </submittedName>
</protein>
<reference evidence="1 2" key="1">
    <citation type="submission" date="2015-12" db="EMBL/GenBank/DDBJ databases">
        <title>Intraspecies pangenome expansion in the marine bacterium Alteromonas.</title>
        <authorList>
            <person name="Lopez-Perez M."/>
            <person name="Rodriguez-Valera F."/>
        </authorList>
    </citation>
    <scope>NUCLEOTIDE SEQUENCE [LARGE SCALE GENOMIC DNA]</scope>
    <source>
        <strain evidence="1 2">UM8</strain>
    </source>
</reference>
<name>A0AAC8XI53_9ALTE</name>
<dbReference type="SUPFAM" id="SSF117281">
    <property type="entry name" value="Kelch motif"/>
    <property type="match status" value="1"/>
</dbReference>
<dbReference type="Gene3D" id="2.120.10.80">
    <property type="entry name" value="Kelch-type beta propeller"/>
    <property type="match status" value="1"/>
</dbReference>
<dbReference type="InterPro" id="IPR015915">
    <property type="entry name" value="Kelch-typ_b-propeller"/>
</dbReference>
<sequence>MKKNLRVLDFKRISKHATHCAFTDLIENPFDKSCKTLMCCYRQATDHVSTDGAVIVLTLDKTSFQVRNRVIIRENNADLRDPKFSYDGSRLLLTTYTKSFPECGKLVTKMVTYFSTTGLSWSAGNSHGKPGWWLWNNTFYNSEAYGFAYNRQANSVSLYKGDPTRSMHVHKEEAFCLDKQGKGYPNESTILFDDYGNASVFLRRDADTFSAQFGTSRPPYTKWQWHDLGTYIGGPAAVALSENLYIVAGRHVDWGSHQFTTRVWLFDSVTKIFTELKTLPSGGDTSYPGLVIEGDNLYISYYSSHVDNQARVYMARLSGVSDLINYDR</sequence>
<evidence type="ECO:0000313" key="1">
    <source>
        <dbReference type="EMBL" id="AMJ77718.1"/>
    </source>
</evidence>
<organism evidence="1 2">
    <name type="scientific">Alteromonas mediterranea</name>
    <dbReference type="NCBI Taxonomy" id="314275"/>
    <lineage>
        <taxon>Bacteria</taxon>
        <taxon>Pseudomonadati</taxon>
        <taxon>Pseudomonadota</taxon>
        <taxon>Gammaproteobacteria</taxon>
        <taxon>Alteromonadales</taxon>
        <taxon>Alteromonadaceae</taxon>
        <taxon>Alteromonas/Salinimonas group</taxon>
        <taxon>Alteromonas</taxon>
    </lineage>
</organism>
<dbReference type="RefSeq" id="WP_015066443.1">
    <property type="nucleotide sequence ID" value="NZ_CP013928.1"/>
</dbReference>
<gene>
    <name evidence="1" type="ORF">AV942_05015</name>
</gene>
<accession>A0AAC8XI53</accession>
<dbReference type="Proteomes" id="UP000061468">
    <property type="component" value="Chromosome"/>
</dbReference>